<dbReference type="PATRIC" id="fig|33881.3.peg.1511"/>
<dbReference type="SUPFAM" id="SSF56563">
    <property type="entry name" value="Major capsid protein gp5"/>
    <property type="match status" value="1"/>
</dbReference>
<dbReference type="Gene3D" id="3.30.2400.10">
    <property type="entry name" value="Major capsid protein gp5"/>
    <property type="match status" value="1"/>
</dbReference>
<accession>A0A175RX16</accession>
<dbReference type="RefSeq" id="WP_058725245.1">
    <property type="nucleotide sequence ID" value="NZ_LDQC01000033.1"/>
</dbReference>
<dbReference type="InterPro" id="IPR024455">
    <property type="entry name" value="Phage_capsid"/>
</dbReference>
<proteinExistence type="predicted"/>
<comment type="subcellular location">
    <subcellularLocation>
        <location evidence="1">Virion</location>
    </subcellularLocation>
</comment>
<evidence type="ECO:0000313" key="4">
    <source>
        <dbReference type="Proteomes" id="UP000078252"/>
    </source>
</evidence>
<dbReference type="STRING" id="33881.NS184_06080"/>
<sequence>MAQTAATTTGQFAGFIRPEQAQGYFDEARRSSVVQQLTRQIPLGAAGVEIPYTTSKPTASWVAEAGQKPTTSGGKGLKTISPKKIAAISVVSAEVVRANPGGYMDDLRQDIGEAFALAFDAAALYGTNSPFGAGNFINATTKAVTLGTATQDKGGIFADVNAGLSLLVNDKKRLTGFAFDSIAEPLFNGATDTNGRPLFIDSPLEDASPLVRGGTLLGRPARIGDGVTNGTVLGFGGNWSKAVWGVVGGITYDVSTQAAVTIDGELVSLFENNLVAVRAEAEYGWLVDDAQSFVKYNEPAAA</sequence>
<evidence type="ECO:0000256" key="1">
    <source>
        <dbReference type="ARBA" id="ARBA00004328"/>
    </source>
</evidence>
<dbReference type="Gene3D" id="3.30.2320.10">
    <property type="entry name" value="hypothetical protein PF0899 domain"/>
    <property type="match status" value="1"/>
</dbReference>
<evidence type="ECO:0000259" key="2">
    <source>
        <dbReference type="Pfam" id="PF05065"/>
    </source>
</evidence>
<name>A0A175RX16_9MICO</name>
<feature type="domain" description="Phage capsid-like C-terminal" evidence="2">
    <location>
        <begin position="15"/>
        <end position="296"/>
    </location>
</feature>
<dbReference type="NCBIfam" id="TIGR01554">
    <property type="entry name" value="major_cap_HK97"/>
    <property type="match status" value="1"/>
</dbReference>
<reference evidence="3 4" key="1">
    <citation type="journal article" date="2016" name="Front. Microbiol.">
        <title>Genomic Resource of Rice Seed Associated Bacteria.</title>
        <authorList>
            <person name="Midha S."/>
            <person name="Bansal K."/>
            <person name="Sharma S."/>
            <person name="Kumar N."/>
            <person name="Patil P.P."/>
            <person name="Chaudhry V."/>
            <person name="Patil P.B."/>
        </authorList>
    </citation>
    <scope>NUCLEOTIDE SEQUENCE [LARGE SCALE GENOMIC DNA]</scope>
    <source>
        <strain evidence="3 4">NS184</strain>
    </source>
</reference>
<dbReference type="EMBL" id="LDQC01000033">
    <property type="protein sequence ID" value="KTR08270.1"/>
    <property type="molecule type" value="Genomic_DNA"/>
</dbReference>
<dbReference type="Proteomes" id="UP000078252">
    <property type="component" value="Unassembled WGS sequence"/>
</dbReference>
<evidence type="ECO:0000313" key="3">
    <source>
        <dbReference type="EMBL" id="KTR08270.1"/>
    </source>
</evidence>
<dbReference type="OrthoDB" id="3194758at2"/>
<protein>
    <submittedName>
        <fullName evidence="3">Head protein</fullName>
    </submittedName>
</protein>
<organism evidence="3 4">
    <name type="scientific">Curtobacterium luteum</name>
    <dbReference type="NCBI Taxonomy" id="33881"/>
    <lineage>
        <taxon>Bacteria</taxon>
        <taxon>Bacillati</taxon>
        <taxon>Actinomycetota</taxon>
        <taxon>Actinomycetes</taxon>
        <taxon>Micrococcales</taxon>
        <taxon>Microbacteriaceae</taxon>
        <taxon>Curtobacterium</taxon>
    </lineage>
</organism>
<comment type="caution">
    <text evidence="3">The sequence shown here is derived from an EMBL/GenBank/DDBJ whole genome shotgun (WGS) entry which is preliminary data.</text>
</comment>
<gene>
    <name evidence="3" type="ORF">NS184_06080</name>
</gene>
<dbReference type="AlphaFoldDB" id="A0A175RX16"/>
<dbReference type="Pfam" id="PF05065">
    <property type="entry name" value="Phage_capsid"/>
    <property type="match status" value="1"/>
</dbReference>
<dbReference type="InterPro" id="IPR054612">
    <property type="entry name" value="Phage_capsid-like_C"/>
</dbReference>